<feature type="signal peptide" evidence="1">
    <location>
        <begin position="1"/>
        <end position="23"/>
    </location>
</feature>
<evidence type="ECO:0000259" key="2">
    <source>
        <dbReference type="Pfam" id="PF07715"/>
    </source>
</evidence>
<sequence>MKNIHARIVMGTMMTFSSLGLMAQENAEMLTPADSLAKQEVNVAFRTVNQKDLMGGVSVVDMVKLTDKNYSTYSLDNMQSLVGGYNGQLWNMGDALILVDGVPRDANNVLPTEIDKITFLKGASAVVLYGSRASKGVILITTKRGREDGLKIKARGNASMFVPKAYPEYLGSAEYMTLYNEARANDGLSPTYSEDLIYNTSTGNNPYRYPNVNFFSSDYIKKAYNRYDASAEFSGGGKYAHFYTNIGIYNVGDLINFGEGKDNHTNRMNIRGNVDLRLNDWVTGWVNANATFYDTRSDNASFWSNSATLRPNRVSPLIPISYVEENDNPSWTLINNSNYLLNGQYLLGGTQLDPTNPFAAMYAAGYNKYTSRQFQFDTGINLNLDKMLKGLSFRTQFAVDYATSYNTSINNNYATYEAVWNNYSGKDLITSLNKYNKDSSTGTQNVSGSAEKQTIMFSGQFNYNRTFNEVHNVSAMLLAHGYQQTISGEYHRLSNANLGLQLGYDYKNKYYVDFSAAAVHSAKFAPGNRQAISPTITAAWRLSKEDFLADSPIIDDLKLNASVSMLNQDLDVKATIDDKNVEYYLYDNVFTSSGTWWGWSESYGNSMQSADSRRSGNDKLSYIKRKEITIGLDASLWKGLLKLNANFFTTSTEGLLTTPSTIFPSYFQTYWPVSSFLPYMNFNNNRRTGFDFALNLNKKVGEVDMTLGVNGMYYTSKATKVNENVEYEYLKAQGKPIDALWGLQSNGFYKDETDIANSPSSSFGQVKPGDIKYIDQNNDGTIDSKDQVVLGKWGAPFIFGVNFTAKWKAFTFFAAVSGNIGGKGIKNNSYMWVYGDRKYSEVVRNRWTPETANTATYPRLTTQNGDNNFRASDFWMYSTSRVDLGKVQITYDFPKNVFRNGIVKGLSVYLSGSSLLTIAKERKYMEMNVGSTPQSRSYNLGLKAEF</sequence>
<dbReference type="EMBL" id="FQTV01000012">
    <property type="protein sequence ID" value="SHF71485.1"/>
    <property type="molecule type" value="Genomic_DNA"/>
</dbReference>
<gene>
    <name evidence="3" type="ORF">SAMN05444405_112101</name>
</gene>
<protein>
    <submittedName>
        <fullName evidence="3">TonB-linked outer membrane protein, SusC/RagA family</fullName>
    </submittedName>
</protein>
<dbReference type="AlphaFoldDB" id="A0A1M5DX12"/>
<proteinExistence type="predicted"/>
<feature type="chain" id="PRO_5012273995" evidence="1">
    <location>
        <begin position="24"/>
        <end position="946"/>
    </location>
</feature>
<dbReference type="InterPro" id="IPR037066">
    <property type="entry name" value="Plug_dom_sf"/>
</dbReference>
<dbReference type="NCBIfam" id="TIGR04056">
    <property type="entry name" value="OMP_RagA_SusC"/>
    <property type="match status" value="1"/>
</dbReference>
<feature type="domain" description="TonB-dependent receptor plug" evidence="2">
    <location>
        <begin position="46"/>
        <end position="137"/>
    </location>
</feature>
<dbReference type="Gene3D" id="2.170.130.10">
    <property type="entry name" value="TonB-dependent receptor, plug domain"/>
    <property type="match status" value="1"/>
</dbReference>
<dbReference type="Proteomes" id="UP000184509">
    <property type="component" value="Unassembled WGS sequence"/>
</dbReference>
<accession>A0A1M5DX12</accession>
<dbReference type="STRING" id="1297750.SAMN05444405_112101"/>
<reference evidence="3 4" key="1">
    <citation type="submission" date="2016-11" db="EMBL/GenBank/DDBJ databases">
        <authorList>
            <person name="Jaros S."/>
            <person name="Januszkiewicz K."/>
            <person name="Wedrychowicz H."/>
        </authorList>
    </citation>
    <scope>NUCLEOTIDE SEQUENCE [LARGE SCALE GENOMIC DNA]</scope>
    <source>
        <strain evidence="3 4">DSM 26991</strain>
    </source>
</reference>
<evidence type="ECO:0000313" key="4">
    <source>
        <dbReference type="Proteomes" id="UP000184509"/>
    </source>
</evidence>
<evidence type="ECO:0000313" key="3">
    <source>
        <dbReference type="EMBL" id="SHF71485.1"/>
    </source>
</evidence>
<dbReference type="RefSeq" id="WP_073402697.1">
    <property type="nucleotide sequence ID" value="NZ_FQTV01000012.1"/>
</dbReference>
<organism evidence="3 4">
    <name type="scientific">Bacteroides luti</name>
    <dbReference type="NCBI Taxonomy" id="1297750"/>
    <lineage>
        <taxon>Bacteria</taxon>
        <taxon>Pseudomonadati</taxon>
        <taxon>Bacteroidota</taxon>
        <taxon>Bacteroidia</taxon>
        <taxon>Bacteroidales</taxon>
        <taxon>Bacteroidaceae</taxon>
        <taxon>Bacteroides</taxon>
    </lineage>
</organism>
<dbReference type="Pfam" id="PF07715">
    <property type="entry name" value="Plug"/>
    <property type="match status" value="1"/>
</dbReference>
<dbReference type="SUPFAM" id="SSF56935">
    <property type="entry name" value="Porins"/>
    <property type="match status" value="1"/>
</dbReference>
<evidence type="ECO:0000256" key="1">
    <source>
        <dbReference type="SAM" id="SignalP"/>
    </source>
</evidence>
<keyword evidence="4" id="KW-1185">Reference proteome</keyword>
<keyword evidence="1" id="KW-0732">Signal</keyword>
<dbReference type="InterPro" id="IPR012910">
    <property type="entry name" value="Plug_dom"/>
</dbReference>
<dbReference type="InterPro" id="IPR023996">
    <property type="entry name" value="TonB-dep_OMP_SusC/RagA"/>
</dbReference>
<name>A0A1M5DX12_9BACE</name>
<dbReference type="OrthoDB" id="9768177at2"/>